<reference evidence="2 3" key="2">
    <citation type="submission" date="2018-10" db="EMBL/GenBank/DDBJ databases">
        <authorList>
            <consortium name="Pathogen Informatics"/>
        </authorList>
    </citation>
    <scope>NUCLEOTIDE SEQUENCE [LARGE SCALE GENOMIC DNA]</scope>
</reference>
<feature type="compositionally biased region" description="Polar residues" evidence="1">
    <location>
        <begin position="227"/>
        <end position="240"/>
    </location>
</feature>
<name>A0A0N4V637_ENTVE</name>
<feature type="region of interest" description="Disordered" evidence="1">
    <location>
        <begin position="162"/>
        <end position="183"/>
    </location>
</feature>
<gene>
    <name evidence="2" type="ORF">EVEC_LOCUS5320</name>
</gene>
<evidence type="ECO:0000256" key="1">
    <source>
        <dbReference type="SAM" id="MobiDB-lite"/>
    </source>
</evidence>
<dbReference type="WBParaSite" id="EVEC_0000570901-mRNA-1">
    <property type="protein sequence ID" value="EVEC_0000570901-mRNA-1"/>
    <property type="gene ID" value="EVEC_0000570901"/>
</dbReference>
<feature type="compositionally biased region" description="Basic and acidic residues" evidence="1">
    <location>
        <begin position="215"/>
        <end position="224"/>
    </location>
</feature>
<evidence type="ECO:0000313" key="4">
    <source>
        <dbReference type="WBParaSite" id="EVEC_0000570901-mRNA-1"/>
    </source>
</evidence>
<sequence length="281" mass="30831">MYVINPSEERPLEPIEESVPDLRNVLSEETSPGCPTLNEESLKTDSEIEDMLSTVERVQEEIKPPVIIEAFHRTEESEVSSSELGDYQIYDSSENAVESTSRATIHAFGELHGYVEPEVPVAKECKETEGAECSEPVRVTTVLVELSAVAIEEGVPHVKEVLSEEVSPRTPTLNEEGPKTDTEREDKLLPVEVVQEGGKPPKGREAFELAGKSEVSGRESRNYRMYDTTSATVESASPSTDRAGREPYSNAEEEIQSAEKECNGMEGAESAEPVSVINVSE</sequence>
<organism evidence="4">
    <name type="scientific">Enterobius vermicularis</name>
    <name type="common">Human pinworm</name>
    <dbReference type="NCBI Taxonomy" id="51028"/>
    <lineage>
        <taxon>Eukaryota</taxon>
        <taxon>Metazoa</taxon>
        <taxon>Ecdysozoa</taxon>
        <taxon>Nematoda</taxon>
        <taxon>Chromadorea</taxon>
        <taxon>Rhabditida</taxon>
        <taxon>Spirurina</taxon>
        <taxon>Oxyuridomorpha</taxon>
        <taxon>Oxyuroidea</taxon>
        <taxon>Oxyuridae</taxon>
        <taxon>Enterobius</taxon>
    </lineage>
</organism>
<keyword evidence="3" id="KW-1185">Reference proteome</keyword>
<dbReference type="Proteomes" id="UP000274131">
    <property type="component" value="Unassembled WGS sequence"/>
</dbReference>
<accession>A0A0N4V637</accession>
<reference evidence="4" key="1">
    <citation type="submission" date="2017-02" db="UniProtKB">
        <authorList>
            <consortium name="WormBaseParasite"/>
        </authorList>
    </citation>
    <scope>IDENTIFICATION</scope>
</reference>
<dbReference type="AlphaFoldDB" id="A0A0N4V637"/>
<proteinExistence type="predicted"/>
<evidence type="ECO:0000313" key="3">
    <source>
        <dbReference type="Proteomes" id="UP000274131"/>
    </source>
</evidence>
<feature type="region of interest" description="Disordered" evidence="1">
    <location>
        <begin position="211"/>
        <end position="281"/>
    </location>
</feature>
<protein>
    <submittedName>
        <fullName evidence="4">Cardiomyopathy-associated protein 5</fullName>
    </submittedName>
</protein>
<dbReference type="EMBL" id="UXUI01008126">
    <property type="protein sequence ID" value="VDD90569.1"/>
    <property type="molecule type" value="Genomic_DNA"/>
</dbReference>
<evidence type="ECO:0000313" key="2">
    <source>
        <dbReference type="EMBL" id="VDD90569.1"/>
    </source>
</evidence>